<dbReference type="Proteomes" id="UP000092596">
    <property type="component" value="Chromosome"/>
</dbReference>
<dbReference type="Pfam" id="PF11662">
    <property type="entry name" value="DUF3263"/>
    <property type="match status" value="1"/>
</dbReference>
<organism evidence="1 2">
    <name type="scientific">Dermabacter vaginalis</name>
    <dbReference type="NCBI Taxonomy" id="1630135"/>
    <lineage>
        <taxon>Bacteria</taxon>
        <taxon>Bacillati</taxon>
        <taxon>Actinomycetota</taxon>
        <taxon>Actinomycetes</taxon>
        <taxon>Micrococcales</taxon>
        <taxon>Dermabacteraceae</taxon>
        <taxon>Dermabacter</taxon>
    </lineage>
</organism>
<name>A0A1B0ZFX1_9MICO</name>
<evidence type="ECO:0000313" key="2">
    <source>
        <dbReference type="Proteomes" id="UP000092596"/>
    </source>
</evidence>
<dbReference type="InterPro" id="IPR021678">
    <property type="entry name" value="DUF3263"/>
</dbReference>
<gene>
    <name evidence="1" type="ORF">DAD186_02880</name>
</gene>
<dbReference type="AlphaFoldDB" id="A0A1B0ZFX1"/>
<sequence length="78" mass="8843">MTDEPLADKPQLSETDRAILDLEARVYRSAGAKERDILRLTGLTPARYHARLVRLMRDPAAVRYAPGVVRRLLGRTRS</sequence>
<proteinExistence type="predicted"/>
<dbReference type="RefSeq" id="WP_065247199.1">
    <property type="nucleotide sequence ID" value="NZ_CP012117.1"/>
</dbReference>
<evidence type="ECO:0000313" key="1">
    <source>
        <dbReference type="EMBL" id="ANP26847.1"/>
    </source>
</evidence>
<accession>A0A1B0ZFX1</accession>
<dbReference type="KEGG" id="dva:DAD186_02880"/>
<dbReference type="STRING" id="1630135.DAD186_02880"/>
<evidence type="ECO:0008006" key="3">
    <source>
        <dbReference type="Google" id="ProtNLM"/>
    </source>
</evidence>
<dbReference type="EMBL" id="CP012117">
    <property type="protein sequence ID" value="ANP26847.1"/>
    <property type="molecule type" value="Genomic_DNA"/>
</dbReference>
<protein>
    <recommendedName>
        <fullName evidence="3">DUF3263 domain-containing protein</fullName>
    </recommendedName>
</protein>
<reference evidence="1 2" key="1">
    <citation type="submission" date="2015-06" db="EMBL/GenBank/DDBJ databases">
        <title>Investigation of pathophysiology for high-risk pregnancy and development of treatment modality based on it.</title>
        <authorList>
            <person name="Kim B.-C."/>
            <person name="Lim S."/>
        </authorList>
    </citation>
    <scope>NUCLEOTIDE SEQUENCE [LARGE SCALE GENOMIC DNA]</scope>
    <source>
        <strain evidence="1 2">AD1-86</strain>
    </source>
</reference>